<dbReference type="EMBL" id="LAZR01022292">
    <property type="protein sequence ID" value="KKL82382.1"/>
    <property type="molecule type" value="Genomic_DNA"/>
</dbReference>
<name>A0A0F9I4S4_9ZZZZ</name>
<protein>
    <submittedName>
        <fullName evidence="1">Uncharacterized protein</fullName>
    </submittedName>
</protein>
<sequence length="91" mass="11010">MKNPKKDEFPKRPSQHIIETEGVKTFEHFIPSEWDPPEWKKHREYGIDFEFEISGSEQDMWGDIIKGQLRSHLSVKVHKDEYISERIKYKH</sequence>
<proteinExistence type="predicted"/>
<organism evidence="1">
    <name type="scientific">marine sediment metagenome</name>
    <dbReference type="NCBI Taxonomy" id="412755"/>
    <lineage>
        <taxon>unclassified sequences</taxon>
        <taxon>metagenomes</taxon>
        <taxon>ecological metagenomes</taxon>
    </lineage>
</organism>
<comment type="caution">
    <text evidence="1">The sequence shown here is derived from an EMBL/GenBank/DDBJ whole genome shotgun (WGS) entry which is preliminary data.</text>
</comment>
<accession>A0A0F9I4S4</accession>
<dbReference type="AlphaFoldDB" id="A0A0F9I4S4"/>
<gene>
    <name evidence="1" type="ORF">LCGC14_1985320</name>
</gene>
<reference evidence="1" key="1">
    <citation type="journal article" date="2015" name="Nature">
        <title>Complex archaea that bridge the gap between prokaryotes and eukaryotes.</title>
        <authorList>
            <person name="Spang A."/>
            <person name="Saw J.H."/>
            <person name="Jorgensen S.L."/>
            <person name="Zaremba-Niedzwiedzka K."/>
            <person name="Martijn J."/>
            <person name="Lind A.E."/>
            <person name="van Eijk R."/>
            <person name="Schleper C."/>
            <person name="Guy L."/>
            <person name="Ettema T.J."/>
        </authorList>
    </citation>
    <scope>NUCLEOTIDE SEQUENCE</scope>
</reference>
<evidence type="ECO:0000313" key="1">
    <source>
        <dbReference type="EMBL" id="KKL82382.1"/>
    </source>
</evidence>